<dbReference type="RefSeq" id="WP_268879191.1">
    <property type="nucleotide sequence ID" value="NZ_CP114028.1"/>
</dbReference>
<dbReference type="PANTHER" id="PTHR24029:SF1">
    <property type="entry name" value="TRANSCRIPTION-REPAIR-COUPLING FACTOR"/>
    <property type="match status" value="1"/>
</dbReference>
<dbReference type="SUPFAM" id="SSF52540">
    <property type="entry name" value="P-loop containing nucleoside triphosphate hydrolases"/>
    <property type="match status" value="1"/>
</dbReference>
<geneLocation type="plasmid" evidence="5 6">
    <name>unnamed1</name>
</geneLocation>
<protein>
    <recommendedName>
        <fullName evidence="4">UvrB interaction domain-containing protein</fullName>
    </recommendedName>
</protein>
<feature type="compositionally biased region" description="Basic and acidic residues" evidence="3">
    <location>
        <begin position="224"/>
        <end position="242"/>
    </location>
</feature>
<feature type="region of interest" description="Disordered" evidence="3">
    <location>
        <begin position="334"/>
        <end position="365"/>
    </location>
</feature>
<dbReference type="Gene3D" id="3.40.50.11180">
    <property type="match status" value="1"/>
</dbReference>
<accession>A0ABY7BTY3</accession>
<dbReference type="InterPro" id="IPR041471">
    <property type="entry name" value="UvrB_inter"/>
</dbReference>
<dbReference type="InterPro" id="IPR027417">
    <property type="entry name" value="P-loop_NTPase"/>
</dbReference>
<organism evidence="5 6">
    <name type="scientific">Jiella pelagia</name>
    <dbReference type="NCBI Taxonomy" id="2986949"/>
    <lineage>
        <taxon>Bacteria</taxon>
        <taxon>Pseudomonadati</taxon>
        <taxon>Pseudomonadota</taxon>
        <taxon>Alphaproteobacteria</taxon>
        <taxon>Hyphomicrobiales</taxon>
        <taxon>Aurantimonadaceae</taxon>
        <taxon>Jiella</taxon>
    </lineage>
</organism>
<dbReference type="InterPro" id="IPR004807">
    <property type="entry name" value="UvrB"/>
</dbReference>
<evidence type="ECO:0000256" key="2">
    <source>
        <dbReference type="ARBA" id="ARBA00022840"/>
    </source>
</evidence>
<dbReference type="Pfam" id="PF17757">
    <property type="entry name" value="UvrB_inter"/>
    <property type="match status" value="1"/>
</dbReference>
<evidence type="ECO:0000313" key="5">
    <source>
        <dbReference type="EMBL" id="WAP66746.1"/>
    </source>
</evidence>
<name>A0ABY7BTY3_9HYPH</name>
<sequence length="365" mass="39784">MQHLKTTADSASKNKPVFPLHPIGAVAAMIAQRAEKGDKPFIYIAEAGRRRQDIYELAKLLAGPDAVAEFAAPDGFPGDGLPVSAAIAGNRMATLRWLLDPKKRPSVIITTAAALIRKVPPRSIWADCHLEIRVGEKLDTDRLATRLRRLGYWQDDRVDEAGEFAIRGKVVEIFPAAAPRPCRIEHEDGIVTFIRSYDAASQRSVAETECLIVDPASERIIADDEEKFSADDQGHGEGDRATSRTPEFLCRHYETCETLFDYLPEAQVVVERGADLRSEEIFMTLKSLDGDIPAGHAVLADHLDRADWDGIVSDRLAALVDDVEADHSVPVFALGASPTRPSRTLPPHGSTMAVGSSSPAVMHGP</sequence>
<dbReference type="Gene3D" id="3.30.2060.10">
    <property type="entry name" value="Penicillin-binding protein 1b domain"/>
    <property type="match status" value="1"/>
</dbReference>
<feature type="domain" description="UvrB interaction" evidence="4">
    <location>
        <begin position="130"/>
        <end position="218"/>
    </location>
</feature>
<dbReference type="PANTHER" id="PTHR24029">
    <property type="entry name" value="UVRABC SYSTEM PROTEIN B"/>
    <property type="match status" value="1"/>
</dbReference>
<gene>
    <name evidence="5" type="ORF">OH818_00875</name>
</gene>
<evidence type="ECO:0000259" key="4">
    <source>
        <dbReference type="Pfam" id="PF17757"/>
    </source>
</evidence>
<dbReference type="EMBL" id="CP114028">
    <property type="protein sequence ID" value="WAP66746.1"/>
    <property type="molecule type" value="Genomic_DNA"/>
</dbReference>
<keyword evidence="1" id="KW-0547">Nucleotide-binding</keyword>
<evidence type="ECO:0000256" key="1">
    <source>
        <dbReference type="ARBA" id="ARBA00022741"/>
    </source>
</evidence>
<keyword evidence="6" id="KW-1185">Reference proteome</keyword>
<dbReference type="Proteomes" id="UP001164020">
    <property type="component" value="Plasmid unnamed1"/>
</dbReference>
<evidence type="ECO:0000256" key="3">
    <source>
        <dbReference type="SAM" id="MobiDB-lite"/>
    </source>
</evidence>
<proteinExistence type="predicted"/>
<keyword evidence="5" id="KW-0614">Plasmid</keyword>
<keyword evidence="2" id="KW-0067">ATP-binding</keyword>
<feature type="region of interest" description="Disordered" evidence="3">
    <location>
        <begin position="224"/>
        <end position="243"/>
    </location>
</feature>
<reference evidence="5" key="1">
    <citation type="submission" date="2022-12" db="EMBL/GenBank/DDBJ databases">
        <title>Jiella pelagia sp. nov., isolated from phosphonate enriched culture of Northwest Pacific surface seawater.</title>
        <authorList>
            <person name="Shin D.Y."/>
            <person name="Hwang C.Y."/>
        </authorList>
    </citation>
    <scope>NUCLEOTIDE SEQUENCE</scope>
    <source>
        <strain evidence="5">HL-NP1</strain>
        <plasmid evidence="5">unnamed1</plasmid>
    </source>
</reference>
<evidence type="ECO:0000313" key="6">
    <source>
        <dbReference type="Proteomes" id="UP001164020"/>
    </source>
</evidence>